<name>A0A9E4ZDW1_9EURY</name>
<feature type="transmembrane region" description="Helical" evidence="1">
    <location>
        <begin position="133"/>
        <end position="153"/>
    </location>
</feature>
<dbReference type="AlphaFoldDB" id="A0A9E4ZDW1"/>
<reference evidence="2" key="2">
    <citation type="submission" date="2021-04" db="EMBL/GenBank/DDBJ databases">
        <authorList>
            <person name="Dong X."/>
        </authorList>
    </citation>
    <scope>NUCLEOTIDE SEQUENCE</scope>
    <source>
        <strain evidence="2">LLY</strain>
    </source>
</reference>
<dbReference type="EMBL" id="JAGSOI010000007">
    <property type="protein sequence ID" value="MCM1985966.1"/>
    <property type="molecule type" value="Genomic_DNA"/>
</dbReference>
<evidence type="ECO:0000256" key="1">
    <source>
        <dbReference type="SAM" id="Phobius"/>
    </source>
</evidence>
<keyword evidence="1" id="KW-0472">Membrane</keyword>
<dbReference type="Proteomes" id="UP001056766">
    <property type="component" value="Unassembled WGS sequence"/>
</dbReference>
<evidence type="ECO:0000313" key="3">
    <source>
        <dbReference type="Proteomes" id="UP001056766"/>
    </source>
</evidence>
<feature type="transmembrane region" description="Helical" evidence="1">
    <location>
        <begin position="101"/>
        <end position="118"/>
    </location>
</feature>
<sequence length="190" mass="22230">MSVPLQMIDWRILAILIGLSLLFLIFSLPDHLNRTPTTYLLEVLIATALIAAFFLFEYNKITIDLEMLLIKVPLFKSLKIPLGDVESATIVDNTMYKLKKLYYILVVVVFVFLFIKITKDYARLSSMGFADGPNIAIIAITYFLFTFIFYRWYRRSRYPESIKIHAENKDITLFPRNSAEFHLLKDKLMR</sequence>
<keyword evidence="3" id="KW-1185">Reference proteome</keyword>
<organism evidence="2 3">
    <name type="scientific">Methanococcoides seepicolus</name>
    <dbReference type="NCBI Taxonomy" id="2828780"/>
    <lineage>
        <taxon>Archaea</taxon>
        <taxon>Methanobacteriati</taxon>
        <taxon>Methanobacteriota</taxon>
        <taxon>Stenosarchaea group</taxon>
        <taxon>Methanomicrobia</taxon>
        <taxon>Methanosarcinales</taxon>
        <taxon>Methanosarcinaceae</taxon>
        <taxon>Methanococcoides</taxon>
    </lineage>
</organism>
<keyword evidence="1" id="KW-1133">Transmembrane helix</keyword>
<keyword evidence="1" id="KW-0812">Transmembrane</keyword>
<evidence type="ECO:0000313" key="2">
    <source>
        <dbReference type="EMBL" id="MCM1985966.1"/>
    </source>
</evidence>
<feature type="transmembrane region" description="Helical" evidence="1">
    <location>
        <begin position="12"/>
        <end position="28"/>
    </location>
</feature>
<comment type="caution">
    <text evidence="2">The sequence shown here is derived from an EMBL/GenBank/DDBJ whole genome shotgun (WGS) entry which is preliminary data.</text>
</comment>
<accession>A0A9E4ZDW1</accession>
<feature type="transmembrane region" description="Helical" evidence="1">
    <location>
        <begin position="40"/>
        <end position="58"/>
    </location>
</feature>
<reference evidence="2" key="1">
    <citation type="journal article" date="2021" name="mSystems">
        <title>Bacteria and Archaea Synergistically Convert Glycine Betaine to Biogenic Methane in the Formosa Cold Seep of the South China Sea.</title>
        <authorList>
            <person name="Li L."/>
            <person name="Zhang W."/>
            <person name="Zhang S."/>
            <person name="Song L."/>
            <person name="Sun Q."/>
            <person name="Zhang H."/>
            <person name="Xiang H."/>
            <person name="Dong X."/>
        </authorList>
    </citation>
    <scope>NUCLEOTIDE SEQUENCE</scope>
    <source>
        <strain evidence="2">LLY</strain>
    </source>
</reference>
<dbReference type="RefSeq" id="WP_250867336.1">
    <property type="nucleotide sequence ID" value="NZ_JAGSOI010000007.1"/>
</dbReference>
<protein>
    <submittedName>
        <fullName evidence="2">Uncharacterized protein</fullName>
    </submittedName>
</protein>
<gene>
    <name evidence="2" type="ORF">KDK67_02890</name>
</gene>
<proteinExistence type="predicted"/>